<evidence type="ECO:0000256" key="6">
    <source>
        <dbReference type="ARBA" id="ARBA00023065"/>
    </source>
</evidence>
<dbReference type="RefSeq" id="YP_009555672.1">
    <property type="nucleotide sequence ID" value="NC_040926.1"/>
</dbReference>
<keyword evidence="4" id="KW-0375">Hydrogen ion transport</keyword>
<keyword evidence="9" id="KW-0934">Plastid</keyword>
<comment type="similarity">
    <text evidence="8">Belongs to the CemA family.</text>
</comment>
<reference evidence="9" key="1">
    <citation type="journal article" date="2018" name="New Phytol.">
        <title>Lycophyte plastid genomics: extreme variation in GC, gene and intron content and multiple inversions between a direct and inverted orientation of the rRNA repeat.</title>
        <authorList>
            <person name="Mower J.P."/>
            <person name="Ma P.F."/>
            <person name="Grewe F."/>
            <person name="Taylor A."/>
            <person name="Michael T.P."/>
            <person name="VanBuren R."/>
            <person name="Qiu Y.L."/>
        </authorList>
    </citation>
    <scope>NUCLEOTIDE SEQUENCE</scope>
</reference>
<dbReference type="PANTHER" id="PTHR33650:SF2">
    <property type="entry name" value="CHLOROPLAST ENVELOPE MEMBRANE PROTEIN"/>
    <property type="match status" value="1"/>
</dbReference>
<gene>
    <name evidence="9" type="primary">cemA</name>
</gene>
<dbReference type="EMBL" id="MH549643">
    <property type="protein sequence ID" value="AZU95789.1"/>
    <property type="molecule type" value="Genomic_DNA"/>
</dbReference>
<keyword evidence="3" id="KW-0812">Transmembrane</keyword>
<dbReference type="GO" id="GO:1902600">
    <property type="term" value="P:proton transmembrane transport"/>
    <property type="evidence" value="ECO:0007669"/>
    <property type="project" value="UniProtKB-KW"/>
</dbReference>
<evidence type="ECO:0000256" key="1">
    <source>
        <dbReference type="ARBA" id="ARBA00004141"/>
    </source>
</evidence>
<evidence type="ECO:0000313" key="9">
    <source>
        <dbReference type="EMBL" id="AZU95789.1"/>
    </source>
</evidence>
<evidence type="ECO:0000256" key="7">
    <source>
        <dbReference type="ARBA" id="ARBA00023136"/>
    </source>
</evidence>
<protein>
    <submittedName>
        <fullName evidence="9">Chloroplast envelope membrane protein</fullName>
    </submittedName>
</protein>
<geneLocation type="plastid" evidence="9"/>
<keyword evidence="5" id="KW-1133">Transmembrane helix</keyword>
<keyword evidence="7" id="KW-0472">Membrane</keyword>
<dbReference type="AlphaFoldDB" id="A0A3Q9R2P6"/>
<dbReference type="PANTHER" id="PTHR33650">
    <property type="entry name" value="CHLOROPLAST ENVELOPE MEMBRANE PROTEIN-RELATED"/>
    <property type="match status" value="1"/>
</dbReference>
<evidence type="ECO:0000256" key="4">
    <source>
        <dbReference type="ARBA" id="ARBA00022781"/>
    </source>
</evidence>
<evidence type="ECO:0000256" key="3">
    <source>
        <dbReference type="ARBA" id="ARBA00022692"/>
    </source>
</evidence>
<evidence type="ECO:0000256" key="5">
    <source>
        <dbReference type="ARBA" id="ARBA00022989"/>
    </source>
</evidence>
<dbReference type="Pfam" id="PF03040">
    <property type="entry name" value="CemA"/>
    <property type="match status" value="1"/>
</dbReference>
<name>A0A3Q9R2P6_9TRAC</name>
<evidence type="ECO:0000256" key="8">
    <source>
        <dbReference type="ARBA" id="ARBA00043980"/>
    </source>
</evidence>
<accession>A0A3Q9R2P6</accession>
<dbReference type="GeneID" id="39109979"/>
<keyword evidence="2" id="KW-0813">Transport</keyword>
<keyword evidence="6" id="KW-0406">Ion transport</keyword>
<dbReference type="GO" id="GO:0016020">
    <property type="term" value="C:membrane"/>
    <property type="evidence" value="ECO:0007669"/>
    <property type="project" value="UniProtKB-SubCell"/>
</dbReference>
<dbReference type="InterPro" id="IPR004282">
    <property type="entry name" value="CemA"/>
</dbReference>
<organism evidence="9">
    <name type="scientific">Selaginella kraussiana</name>
    <dbReference type="NCBI Taxonomy" id="81964"/>
    <lineage>
        <taxon>Eukaryota</taxon>
        <taxon>Viridiplantae</taxon>
        <taxon>Streptophyta</taxon>
        <taxon>Embryophyta</taxon>
        <taxon>Tracheophyta</taxon>
        <taxon>Lycopodiopsida</taxon>
        <taxon>Selaginellales</taxon>
        <taxon>Selaginellaceae</taxon>
        <taxon>Selaginella</taxon>
    </lineage>
</organism>
<proteinExistence type="inferred from homology"/>
<evidence type="ECO:0000256" key="2">
    <source>
        <dbReference type="ARBA" id="ARBA00022448"/>
    </source>
</evidence>
<sequence length="462" mass="50738">MSSTYLTGLVLASGRWLSKILPHPPGVAYRSTKRTRNIHKYLSGKAPVSRKRPPLATLSYTETEISRFVLIAYRGASEHRICIYPSNAPVKFGIVSNKMKLSGRPEKLDDVGRIDRKSAWIRATPEDSDNRGWASQSQVTNPAGGKAFGHLKPQAAPHKLVMHYGSTLSPGTVPATVNRRVPAEYSSSGRPGSLWASKAPTTRAALLGGGEGVKSFVPRIIICFFLTYLPSCSKPCIFYPSWWNTQRLFLLRYDEGGEPALGKLRSAEELFRLYELASPGLPPEYPTNDRYPTNKMTMKKYGGTARPKVCNNDTSPPTTRLKHSPMNLANYLVPSASLVPDEERLAITNPRAAGGSARSSNDTMKALLIPPLTDSCIGFHPPHGWGILIDTSLRHLGFAPNGYVTPCPASTFPVVPDTVSKHWISRYSNRISPSVVATYHTMNERPFGLVSSTPGRYMLPCT</sequence>
<comment type="subcellular location">
    <subcellularLocation>
        <location evidence="1">Membrane</location>
        <topology evidence="1">Multi-pass membrane protein</topology>
    </subcellularLocation>
</comment>